<keyword evidence="1" id="KW-0732">Signal</keyword>
<reference evidence="2 3" key="1">
    <citation type="submission" date="2018-06" db="EMBL/GenBank/DDBJ databases">
        <authorList>
            <consortium name="Pathogen Informatics"/>
            <person name="Doyle S."/>
        </authorList>
    </citation>
    <scope>NUCLEOTIDE SEQUENCE [LARGE SCALE GENOMIC DNA]</scope>
    <source>
        <strain evidence="2 3">NCTC13067</strain>
    </source>
</reference>
<dbReference type="EMBL" id="UGTM01000001">
    <property type="protein sequence ID" value="SUB86451.1"/>
    <property type="molecule type" value="Genomic_DNA"/>
</dbReference>
<feature type="chain" id="PRO_5016755201" evidence="1">
    <location>
        <begin position="22"/>
        <end position="408"/>
    </location>
</feature>
<protein>
    <submittedName>
        <fullName evidence="2">Clostripain family</fullName>
    </submittedName>
</protein>
<feature type="signal peptide" evidence="1">
    <location>
        <begin position="1"/>
        <end position="21"/>
    </location>
</feature>
<dbReference type="PANTHER" id="PTHR37835:SF1">
    <property type="entry name" value="ALPHA-CLOSTRIPAIN"/>
    <property type="match status" value="1"/>
</dbReference>
<evidence type="ECO:0000256" key="1">
    <source>
        <dbReference type="SAM" id="SignalP"/>
    </source>
</evidence>
<dbReference type="PANTHER" id="PTHR37835">
    <property type="entry name" value="ALPHA-CLOSTRIPAIN"/>
    <property type="match status" value="1"/>
</dbReference>
<proteinExistence type="predicted"/>
<dbReference type="Gene3D" id="3.40.50.11970">
    <property type="match status" value="1"/>
</dbReference>
<dbReference type="InterPro" id="IPR005077">
    <property type="entry name" value="Peptidase_C11"/>
</dbReference>
<evidence type="ECO:0000313" key="3">
    <source>
        <dbReference type="Proteomes" id="UP000255469"/>
    </source>
</evidence>
<dbReference type="Proteomes" id="UP000255469">
    <property type="component" value="Unassembled WGS sequence"/>
</dbReference>
<sequence>MKKIIFFLQLTVLLVFTSCHGDDPVPDPTPQPPAEAENTIFVYMPWSGDSGNLYSFFLNNLADIRQAVQAQGGLDGRHLVVFISQTPSKGALINIEYRQGRCVDDTVAVFDNTRPGLQPNSASWITTLLKRVQEYAPARSYSMIVGCHGLGWLPGNYGVQSRHARSVSGKHETERLPLTRWFGGERYKTDISALDKGIEQSGIGRMQYILFDDCYMSTVEVAYELRNSTRHIIACPTEIMAHGMPYDRLWAELSKRVPDYGRICDEFYNFYVSYTSPYGTISVIDCSQVEGMIGVMRDINRSGNLVTVPENDLQVMDGYQPSIFFDMGDYVSKTAQNEPELLARFTRQLALLVPYKRNTPSFFTSVRDPENGDIIPISTFSGITISDPSNNPKVKNALGGNSYYKATH</sequence>
<accession>A0A379E299</accession>
<dbReference type="AlphaFoldDB" id="A0A379E299"/>
<dbReference type="PROSITE" id="PS51257">
    <property type="entry name" value="PROKAR_LIPOPROTEIN"/>
    <property type="match status" value="1"/>
</dbReference>
<dbReference type="Pfam" id="PF03415">
    <property type="entry name" value="Peptidase_C11"/>
    <property type="match status" value="1"/>
</dbReference>
<dbReference type="RefSeq" id="WP_025067876.1">
    <property type="nucleotide sequence ID" value="NZ_UGTM01000001.1"/>
</dbReference>
<name>A0A379E299_9BACT</name>
<evidence type="ECO:0000313" key="2">
    <source>
        <dbReference type="EMBL" id="SUB86451.1"/>
    </source>
</evidence>
<gene>
    <name evidence="2" type="ORF">NCTC13067_00088</name>
</gene>
<organism evidence="2 3">
    <name type="scientific">Prevotella denticola</name>
    <dbReference type="NCBI Taxonomy" id="28129"/>
    <lineage>
        <taxon>Bacteria</taxon>
        <taxon>Pseudomonadati</taxon>
        <taxon>Bacteroidota</taxon>
        <taxon>Bacteroidia</taxon>
        <taxon>Bacteroidales</taxon>
        <taxon>Prevotellaceae</taxon>
        <taxon>Prevotella</taxon>
    </lineage>
</organism>